<sequence length="268" mass="29019">MRPAAALLCLLALPAQAGVDLSRWKLTLPVDADANGRADEIADPAGASVPPWFEQDGQDLVFRAPAGGARTTGNTAYARSELREMDTSGRPAAWDCLQAARRMRLEQRLLATTPAKPEVVIGQIHDARDDKLMLRYVGPPGANGHSDTGRIEMLWNNAARAGTLDPAYVLGQPMAVDIEIRQGRLAVRYRNLASGLDHALEARLDPTRIEGACFFKAGLYIQACSTTDLAGQPNQACLRKGWAPARHDAPEARAEVRIQALELDSPPR</sequence>
<comment type="caution">
    <text evidence="3">The sequence shown here is derived from an EMBL/GenBank/DDBJ whole genome shotgun (WGS) entry which is preliminary data.</text>
</comment>
<keyword evidence="3" id="KW-0456">Lyase</keyword>
<evidence type="ECO:0000259" key="2">
    <source>
        <dbReference type="Pfam" id="PF08787"/>
    </source>
</evidence>
<feature type="chain" id="PRO_5046003660" evidence="1">
    <location>
        <begin position="18"/>
        <end position="268"/>
    </location>
</feature>
<dbReference type="InterPro" id="IPR014895">
    <property type="entry name" value="Alginate_lyase_2"/>
</dbReference>
<keyword evidence="1" id="KW-0732">Signal</keyword>
<proteinExistence type="predicted"/>
<accession>A0ABV2CNE2</accession>
<name>A0ABV2CNE2_9RHOO</name>
<protein>
    <submittedName>
        <fullName evidence="3">Polysaccharide lyase family 7 protein</fullName>
    </submittedName>
</protein>
<dbReference type="RefSeq" id="WP_345925495.1">
    <property type="nucleotide sequence ID" value="NZ_JBDIVF010000002.1"/>
</dbReference>
<feature type="domain" description="Alginate lyase 2" evidence="2">
    <location>
        <begin position="19"/>
        <end position="227"/>
    </location>
</feature>
<dbReference type="Proteomes" id="UP001548590">
    <property type="component" value="Unassembled WGS sequence"/>
</dbReference>
<evidence type="ECO:0000313" key="4">
    <source>
        <dbReference type="Proteomes" id="UP001548590"/>
    </source>
</evidence>
<feature type="signal peptide" evidence="1">
    <location>
        <begin position="1"/>
        <end position="17"/>
    </location>
</feature>
<organism evidence="3 4">
    <name type="scientific">Uliginosibacterium paludis</name>
    <dbReference type="NCBI Taxonomy" id="1615952"/>
    <lineage>
        <taxon>Bacteria</taxon>
        <taxon>Pseudomonadati</taxon>
        <taxon>Pseudomonadota</taxon>
        <taxon>Betaproteobacteria</taxon>
        <taxon>Rhodocyclales</taxon>
        <taxon>Zoogloeaceae</taxon>
        <taxon>Uliginosibacterium</taxon>
    </lineage>
</organism>
<evidence type="ECO:0000313" key="3">
    <source>
        <dbReference type="EMBL" id="MET1489433.1"/>
    </source>
</evidence>
<dbReference type="InterPro" id="IPR013320">
    <property type="entry name" value="ConA-like_dom_sf"/>
</dbReference>
<reference evidence="3 4" key="1">
    <citation type="submission" date="2024-07" db="EMBL/GenBank/DDBJ databases">
        <title>Uliginosibacterium paludis KCTC:42655.</title>
        <authorList>
            <person name="Kim M.K."/>
        </authorList>
    </citation>
    <scope>NUCLEOTIDE SEQUENCE [LARGE SCALE GENOMIC DNA]</scope>
    <source>
        <strain evidence="3 4">KCTC 42655</strain>
    </source>
</reference>
<keyword evidence="4" id="KW-1185">Reference proteome</keyword>
<dbReference type="Gene3D" id="2.60.120.200">
    <property type="match status" value="1"/>
</dbReference>
<evidence type="ECO:0000256" key="1">
    <source>
        <dbReference type="SAM" id="SignalP"/>
    </source>
</evidence>
<dbReference type="GO" id="GO:0016829">
    <property type="term" value="F:lyase activity"/>
    <property type="evidence" value="ECO:0007669"/>
    <property type="project" value="UniProtKB-KW"/>
</dbReference>
<dbReference type="Pfam" id="PF08787">
    <property type="entry name" value="Alginate_lyase2"/>
    <property type="match status" value="1"/>
</dbReference>
<dbReference type="EMBL" id="JBEWLZ010000003">
    <property type="protein sequence ID" value="MET1489433.1"/>
    <property type="molecule type" value="Genomic_DNA"/>
</dbReference>
<gene>
    <name evidence="3" type="ORF">ABVT11_06310</name>
</gene>
<dbReference type="SUPFAM" id="SSF49899">
    <property type="entry name" value="Concanavalin A-like lectins/glucanases"/>
    <property type="match status" value="1"/>
</dbReference>